<evidence type="ECO:0000313" key="1">
    <source>
        <dbReference type="EnsemblPlants" id="OMERI12G15160.1"/>
    </source>
</evidence>
<reference evidence="1" key="2">
    <citation type="submission" date="2018-05" db="EMBL/GenBank/DDBJ databases">
        <title>OmerRS3 (Oryza meridionalis Reference Sequence Version 3).</title>
        <authorList>
            <person name="Zhang J."/>
            <person name="Kudrna D."/>
            <person name="Lee S."/>
            <person name="Talag J."/>
            <person name="Welchert J."/>
            <person name="Wing R.A."/>
        </authorList>
    </citation>
    <scope>NUCLEOTIDE SEQUENCE [LARGE SCALE GENOMIC DNA]</scope>
    <source>
        <strain evidence="1">cv. OR44</strain>
    </source>
</reference>
<dbReference type="Gramene" id="OMERI12G15160.1">
    <property type="protein sequence ID" value="OMERI12G15160.1"/>
    <property type="gene ID" value="OMERI12G15160"/>
</dbReference>
<dbReference type="EnsemblPlants" id="OMERI12G15160.1">
    <property type="protein sequence ID" value="OMERI12G15160.1"/>
    <property type="gene ID" value="OMERI12G15160"/>
</dbReference>
<proteinExistence type="predicted"/>
<reference evidence="1" key="1">
    <citation type="submission" date="2015-04" db="UniProtKB">
        <authorList>
            <consortium name="EnsemblPlants"/>
        </authorList>
    </citation>
    <scope>IDENTIFICATION</scope>
</reference>
<accession>A0A0E0FEV6</accession>
<evidence type="ECO:0000313" key="2">
    <source>
        <dbReference type="Proteomes" id="UP000008021"/>
    </source>
</evidence>
<dbReference type="Proteomes" id="UP000008021">
    <property type="component" value="Chromosome 12"/>
</dbReference>
<keyword evidence="2" id="KW-1185">Reference proteome</keyword>
<dbReference type="AlphaFoldDB" id="A0A0E0FEV6"/>
<name>A0A0E0FEV6_9ORYZ</name>
<protein>
    <submittedName>
        <fullName evidence="1">Uncharacterized protein</fullName>
    </submittedName>
</protein>
<sequence>MIVWGCFSLIAVRNVSKTHLKVSVVSSPRKAHPNKQVFPWPVMPINGANGRLYLFVWYVVSKLIISPYSAYSSIDLPSVQNMFFTLFSLSS</sequence>
<dbReference type="HOGENOM" id="CLU_2430738_0_0_1"/>
<organism evidence="1">
    <name type="scientific">Oryza meridionalis</name>
    <dbReference type="NCBI Taxonomy" id="40149"/>
    <lineage>
        <taxon>Eukaryota</taxon>
        <taxon>Viridiplantae</taxon>
        <taxon>Streptophyta</taxon>
        <taxon>Embryophyta</taxon>
        <taxon>Tracheophyta</taxon>
        <taxon>Spermatophyta</taxon>
        <taxon>Magnoliopsida</taxon>
        <taxon>Liliopsida</taxon>
        <taxon>Poales</taxon>
        <taxon>Poaceae</taxon>
        <taxon>BOP clade</taxon>
        <taxon>Oryzoideae</taxon>
        <taxon>Oryzeae</taxon>
        <taxon>Oryzinae</taxon>
        <taxon>Oryza</taxon>
    </lineage>
</organism>